<evidence type="ECO:0000313" key="2">
    <source>
        <dbReference type="EMBL" id="OAX34049.1"/>
    </source>
</evidence>
<accession>A0A1B7MN88</accession>
<protein>
    <submittedName>
        <fullName evidence="2">Uncharacterized protein</fullName>
    </submittedName>
</protein>
<name>A0A1B7MN88_9AGAM</name>
<keyword evidence="3" id="KW-1185">Reference proteome</keyword>
<gene>
    <name evidence="2" type="ORF">K503DRAFT_473821</name>
</gene>
<dbReference type="InParanoid" id="A0A1B7MN88"/>
<dbReference type="EMBL" id="KV448667">
    <property type="protein sequence ID" value="OAX34049.1"/>
    <property type="molecule type" value="Genomic_DNA"/>
</dbReference>
<feature type="region of interest" description="Disordered" evidence="1">
    <location>
        <begin position="63"/>
        <end position="127"/>
    </location>
</feature>
<reference evidence="2 3" key="1">
    <citation type="submission" date="2016-06" db="EMBL/GenBank/DDBJ databases">
        <title>Comparative genomics of the ectomycorrhizal sister species Rhizopogon vinicolor and Rhizopogon vesiculosus (Basidiomycota: Boletales) reveals a divergence of the mating type B locus.</title>
        <authorList>
            <consortium name="DOE Joint Genome Institute"/>
            <person name="Mujic A.B."/>
            <person name="Kuo A."/>
            <person name="Tritt A."/>
            <person name="Lipzen A."/>
            <person name="Chen C."/>
            <person name="Johnson J."/>
            <person name="Sharma A."/>
            <person name="Barry K."/>
            <person name="Grigoriev I.V."/>
            <person name="Spatafora J.W."/>
        </authorList>
    </citation>
    <scope>NUCLEOTIDE SEQUENCE [LARGE SCALE GENOMIC DNA]</scope>
    <source>
        <strain evidence="2 3">AM-OR11-026</strain>
    </source>
</reference>
<dbReference type="AlphaFoldDB" id="A0A1B7MN88"/>
<evidence type="ECO:0000313" key="3">
    <source>
        <dbReference type="Proteomes" id="UP000092154"/>
    </source>
</evidence>
<feature type="compositionally biased region" description="Basic residues" evidence="1">
    <location>
        <begin position="83"/>
        <end position="94"/>
    </location>
</feature>
<dbReference type="Proteomes" id="UP000092154">
    <property type="component" value="Unassembled WGS sequence"/>
</dbReference>
<proteinExistence type="predicted"/>
<organism evidence="2 3">
    <name type="scientific">Rhizopogon vinicolor AM-OR11-026</name>
    <dbReference type="NCBI Taxonomy" id="1314800"/>
    <lineage>
        <taxon>Eukaryota</taxon>
        <taxon>Fungi</taxon>
        <taxon>Dikarya</taxon>
        <taxon>Basidiomycota</taxon>
        <taxon>Agaricomycotina</taxon>
        <taxon>Agaricomycetes</taxon>
        <taxon>Agaricomycetidae</taxon>
        <taxon>Boletales</taxon>
        <taxon>Suillineae</taxon>
        <taxon>Rhizopogonaceae</taxon>
        <taxon>Rhizopogon</taxon>
    </lineage>
</organism>
<evidence type="ECO:0000256" key="1">
    <source>
        <dbReference type="SAM" id="MobiDB-lite"/>
    </source>
</evidence>
<sequence>MRVDWKLELSECARTSARRLFVIIPAAPGPPYLTPMFFGPGITLRASIPCLMDALIGSTHSVSNPQHIRLTPNGEGWNSSASRKQRHLDKKARHQTAGCGDGEEGEYSDLVGDMESRRAKKSPLTAA</sequence>